<dbReference type="PROSITE" id="PS50234">
    <property type="entry name" value="VWFA"/>
    <property type="match status" value="1"/>
</dbReference>
<feature type="compositionally biased region" description="Basic and acidic residues" evidence="1">
    <location>
        <begin position="585"/>
        <end position="596"/>
    </location>
</feature>
<evidence type="ECO:0000259" key="2">
    <source>
        <dbReference type="PROSITE" id="PS50234"/>
    </source>
</evidence>
<dbReference type="Proteomes" id="UP001596395">
    <property type="component" value="Unassembled WGS sequence"/>
</dbReference>
<dbReference type="Gene3D" id="3.40.50.410">
    <property type="entry name" value="von Willebrand factor, type A domain"/>
    <property type="match status" value="1"/>
</dbReference>
<dbReference type="InterPro" id="IPR002035">
    <property type="entry name" value="VWF_A"/>
</dbReference>
<organism evidence="3 4">
    <name type="scientific">Halorubellus litoreus</name>
    <dbReference type="NCBI Taxonomy" id="755308"/>
    <lineage>
        <taxon>Archaea</taxon>
        <taxon>Methanobacteriati</taxon>
        <taxon>Methanobacteriota</taxon>
        <taxon>Stenosarchaea group</taxon>
        <taxon>Halobacteria</taxon>
        <taxon>Halobacteriales</taxon>
        <taxon>Halorubellaceae</taxon>
        <taxon>Halorubellus</taxon>
    </lineage>
</organism>
<keyword evidence="4" id="KW-1185">Reference proteome</keyword>
<dbReference type="AlphaFoldDB" id="A0ABD5VFI6"/>
<dbReference type="RefSeq" id="WP_336349230.1">
    <property type="nucleotide sequence ID" value="NZ_JAZAQL010000001.1"/>
</dbReference>
<feature type="compositionally biased region" description="Polar residues" evidence="1">
    <location>
        <begin position="547"/>
        <end position="573"/>
    </location>
</feature>
<name>A0ABD5VFI6_9EURY</name>
<evidence type="ECO:0000256" key="1">
    <source>
        <dbReference type="SAM" id="MobiDB-lite"/>
    </source>
</evidence>
<comment type="caution">
    <text evidence="3">The sequence shown here is derived from an EMBL/GenBank/DDBJ whole genome shotgun (WGS) entry which is preliminary data.</text>
</comment>
<gene>
    <name evidence="3" type="ORF">ACFQGB_05135</name>
</gene>
<dbReference type="PROSITE" id="PS51257">
    <property type="entry name" value="PROKAR_LIPOPROTEIN"/>
    <property type="match status" value="1"/>
</dbReference>
<dbReference type="Pfam" id="PF13519">
    <property type="entry name" value="VWA_2"/>
    <property type="match status" value="1"/>
</dbReference>
<dbReference type="SMART" id="SM00327">
    <property type="entry name" value="VWA"/>
    <property type="match status" value="1"/>
</dbReference>
<feature type="domain" description="VWFA" evidence="2">
    <location>
        <begin position="119"/>
        <end position="322"/>
    </location>
</feature>
<protein>
    <submittedName>
        <fullName evidence="3">VWA domain-containing protein</fullName>
    </submittedName>
</protein>
<evidence type="ECO:0000313" key="3">
    <source>
        <dbReference type="EMBL" id="MFC6952239.1"/>
    </source>
</evidence>
<reference evidence="3 4" key="1">
    <citation type="journal article" date="2019" name="Int. J. Syst. Evol. Microbiol.">
        <title>The Global Catalogue of Microorganisms (GCM) 10K type strain sequencing project: providing services to taxonomists for standard genome sequencing and annotation.</title>
        <authorList>
            <consortium name="The Broad Institute Genomics Platform"/>
            <consortium name="The Broad Institute Genome Sequencing Center for Infectious Disease"/>
            <person name="Wu L."/>
            <person name="Ma J."/>
        </authorList>
    </citation>
    <scope>NUCLEOTIDE SEQUENCE [LARGE SCALE GENOMIC DNA]</scope>
    <source>
        <strain evidence="3 4">GX26</strain>
    </source>
</reference>
<dbReference type="PANTHER" id="PTHR10579">
    <property type="entry name" value="CALCIUM-ACTIVATED CHLORIDE CHANNEL REGULATOR"/>
    <property type="match status" value="1"/>
</dbReference>
<evidence type="ECO:0000313" key="4">
    <source>
        <dbReference type="Proteomes" id="UP001596395"/>
    </source>
</evidence>
<sequence length="596" mass="64205">MRRLVIATTLLALVVLAGCIGSSSSDSVGFAAGGAQDANDFRHNVNAGYVPQPASLPAEGLYHDYYFDTGQTQPCNATFCPSYSRAVTKDPISGNREQFLTVGLNSGIDANEFERKPLNLVVVVDTSGSMESPFGSYYYDNGTRKTVEDDSSKMAAARSALRTLTTHLTADDRFGVVAYDDDARRVVDMARVGDRDMDAVNRKIGSLRAGGSTNLDAGMTVAEEMLRPYRDADRTERETRVVYLTDAMPNVGTTDGGTLGDRLAANADAGVYSTFVGVGVDFNARFVDTVNDVEGANHYVVKSPSEFADRMDEGFAYMVSPLVFDLSVSVNASDYRVERVYGSPDANATTGDVISVNTLFPSRTSDGKTEGGVVLVELERVGNATPTDDGPGSPAAVTLTARYETRNGERHATTRTVAFADREAPYYESTGVRKAVLLAEYATLMQNWMAYERATAGNGTVDVAADDPIEGRTLGEWEQRSVALRASPPYRDRIRAFREHFANEANALDDDALNRELAIMDAILAAAENATDTQATFDARPLRTAVNPDTRTTANPDTRTASNPDTTSISTVPSFGLDVESVQARAREAPRRTPAG</sequence>
<dbReference type="EMBL" id="JBHSXN010000001">
    <property type="protein sequence ID" value="MFC6952239.1"/>
    <property type="molecule type" value="Genomic_DNA"/>
</dbReference>
<proteinExistence type="predicted"/>
<dbReference type="InterPro" id="IPR051266">
    <property type="entry name" value="CLCR"/>
</dbReference>
<dbReference type="PANTHER" id="PTHR10579:SF43">
    <property type="entry name" value="ZINC FINGER (C3HC4-TYPE RING FINGER) FAMILY PROTEIN"/>
    <property type="match status" value="1"/>
</dbReference>
<dbReference type="SUPFAM" id="SSF53300">
    <property type="entry name" value="vWA-like"/>
    <property type="match status" value="1"/>
</dbReference>
<dbReference type="InterPro" id="IPR036465">
    <property type="entry name" value="vWFA_dom_sf"/>
</dbReference>
<feature type="region of interest" description="Disordered" evidence="1">
    <location>
        <begin position="546"/>
        <end position="596"/>
    </location>
</feature>
<accession>A0ABD5VFI6</accession>